<reference evidence="3" key="1">
    <citation type="submission" date="2009-07" db="EMBL/GenBank/DDBJ databases">
        <title>Characterization of four novel C-type lectins from the shrimp Marsupenaeus japonicus.</title>
        <authorList>
            <person name="Song K."/>
            <person name="Li D."/>
            <person name="Zhang M."/>
            <person name="Yang H."/>
            <person name="Xu X."/>
        </authorList>
    </citation>
    <scope>NUCLEOTIDE SEQUENCE</scope>
</reference>
<feature type="domain" description="C-type lectin" evidence="2">
    <location>
        <begin position="44"/>
        <end position="168"/>
    </location>
</feature>
<keyword evidence="1" id="KW-0732">Signal</keyword>
<dbReference type="SMART" id="SM00034">
    <property type="entry name" value="CLECT"/>
    <property type="match status" value="1"/>
</dbReference>
<gene>
    <name evidence="3" type="primary">LecD</name>
</gene>
<protein>
    <submittedName>
        <fullName evidence="3">Lectin D</fullName>
    </submittedName>
</protein>
<feature type="non-terminal residue" evidence="3">
    <location>
        <position position="1"/>
    </location>
</feature>
<dbReference type="PANTHER" id="PTHR22803">
    <property type="entry name" value="MANNOSE, PHOSPHOLIPASE, LECTIN RECEPTOR RELATED"/>
    <property type="match status" value="1"/>
</dbReference>
<dbReference type="InterPro" id="IPR050111">
    <property type="entry name" value="C-type_lectin/snaclec_domain"/>
</dbReference>
<feature type="signal peptide" evidence="1">
    <location>
        <begin position="1"/>
        <end position="19"/>
    </location>
</feature>
<sequence>KPKMKSVIGVLLIAACVFSKDPQPRSQDVSHKGAAACNSPYIPIGGRCLIIESVRKGTWSDMREMCQMLNGDLVKINTMEIMGGIVEHIRDNGNKDHSFWVGASDAGHEGSWTWTDGTPVAMGAPLWEQCTSRQPDGGSDQNCAMMSAWSCLHLTDVKCDSLNFGICEAH</sequence>
<proteinExistence type="evidence at transcript level"/>
<dbReference type="Gene3D" id="3.10.100.10">
    <property type="entry name" value="Mannose-Binding Protein A, subunit A"/>
    <property type="match status" value="1"/>
</dbReference>
<dbReference type="InterPro" id="IPR016186">
    <property type="entry name" value="C-type_lectin-like/link_sf"/>
</dbReference>
<evidence type="ECO:0000313" key="3">
    <source>
        <dbReference type="EMBL" id="ADG85659.1"/>
    </source>
</evidence>
<evidence type="ECO:0000256" key="1">
    <source>
        <dbReference type="SAM" id="SignalP"/>
    </source>
</evidence>
<dbReference type="EMBL" id="GQ354210">
    <property type="protein sequence ID" value="ADG85659.1"/>
    <property type="molecule type" value="mRNA"/>
</dbReference>
<dbReference type="AlphaFoldDB" id="E2CV62"/>
<evidence type="ECO:0000259" key="2">
    <source>
        <dbReference type="PROSITE" id="PS50041"/>
    </source>
</evidence>
<dbReference type="InterPro" id="IPR016187">
    <property type="entry name" value="CTDL_fold"/>
</dbReference>
<dbReference type="SUPFAM" id="SSF56436">
    <property type="entry name" value="C-type lectin-like"/>
    <property type="match status" value="1"/>
</dbReference>
<name>E2CV62_PENJP</name>
<dbReference type="OrthoDB" id="2142683at2759"/>
<dbReference type="InterPro" id="IPR001304">
    <property type="entry name" value="C-type_lectin-like"/>
</dbReference>
<dbReference type="Pfam" id="PF00059">
    <property type="entry name" value="Lectin_C"/>
    <property type="match status" value="1"/>
</dbReference>
<dbReference type="PROSITE" id="PS50041">
    <property type="entry name" value="C_TYPE_LECTIN_2"/>
    <property type="match status" value="1"/>
</dbReference>
<feature type="chain" id="PRO_5003158862" evidence="1">
    <location>
        <begin position="20"/>
        <end position="170"/>
    </location>
</feature>
<dbReference type="CDD" id="cd00037">
    <property type="entry name" value="CLECT"/>
    <property type="match status" value="1"/>
</dbReference>
<organism evidence="3">
    <name type="scientific">Penaeus japonicus</name>
    <name type="common">Kuruma prawn</name>
    <name type="synonym">Marsupenaeus japonicus</name>
    <dbReference type="NCBI Taxonomy" id="27405"/>
    <lineage>
        <taxon>Eukaryota</taxon>
        <taxon>Metazoa</taxon>
        <taxon>Ecdysozoa</taxon>
        <taxon>Arthropoda</taxon>
        <taxon>Crustacea</taxon>
        <taxon>Multicrustacea</taxon>
        <taxon>Malacostraca</taxon>
        <taxon>Eumalacostraca</taxon>
        <taxon>Eucarida</taxon>
        <taxon>Decapoda</taxon>
        <taxon>Dendrobranchiata</taxon>
        <taxon>Penaeoidea</taxon>
        <taxon>Penaeidae</taxon>
        <taxon>Penaeus</taxon>
    </lineage>
</organism>
<accession>E2CV62</accession>